<reference evidence="1 2" key="1">
    <citation type="submission" date="2021-06" db="EMBL/GenBank/DDBJ databases">
        <title>Caerostris extrusa draft genome.</title>
        <authorList>
            <person name="Kono N."/>
            <person name="Arakawa K."/>
        </authorList>
    </citation>
    <scope>NUCLEOTIDE SEQUENCE [LARGE SCALE GENOMIC DNA]</scope>
</reference>
<proteinExistence type="predicted"/>
<dbReference type="Proteomes" id="UP001054945">
    <property type="component" value="Unassembled WGS sequence"/>
</dbReference>
<name>A0AAV4XBH3_CAEEX</name>
<comment type="caution">
    <text evidence="1">The sequence shown here is derived from an EMBL/GenBank/DDBJ whole genome shotgun (WGS) entry which is preliminary data.</text>
</comment>
<protein>
    <submittedName>
        <fullName evidence="1">Uncharacterized protein</fullName>
    </submittedName>
</protein>
<gene>
    <name evidence="1" type="ORF">CEXT_67061</name>
</gene>
<organism evidence="1 2">
    <name type="scientific">Caerostris extrusa</name>
    <name type="common">Bark spider</name>
    <name type="synonym">Caerostris bankana</name>
    <dbReference type="NCBI Taxonomy" id="172846"/>
    <lineage>
        <taxon>Eukaryota</taxon>
        <taxon>Metazoa</taxon>
        <taxon>Ecdysozoa</taxon>
        <taxon>Arthropoda</taxon>
        <taxon>Chelicerata</taxon>
        <taxon>Arachnida</taxon>
        <taxon>Araneae</taxon>
        <taxon>Araneomorphae</taxon>
        <taxon>Entelegynae</taxon>
        <taxon>Araneoidea</taxon>
        <taxon>Araneidae</taxon>
        <taxon>Caerostris</taxon>
    </lineage>
</organism>
<dbReference type="EMBL" id="BPLR01017538">
    <property type="protein sequence ID" value="GIY92455.1"/>
    <property type="molecule type" value="Genomic_DNA"/>
</dbReference>
<evidence type="ECO:0000313" key="1">
    <source>
        <dbReference type="EMBL" id="GIY92455.1"/>
    </source>
</evidence>
<evidence type="ECO:0000313" key="2">
    <source>
        <dbReference type="Proteomes" id="UP001054945"/>
    </source>
</evidence>
<accession>A0AAV4XBH3</accession>
<sequence>MTGEVPLEKNRLMALKIVWWAEQDSSSKGFRFLGLLQSLQQRGRNATGCLQKLRFSISGFFENVLLAEK</sequence>
<dbReference type="AlphaFoldDB" id="A0AAV4XBH3"/>
<keyword evidence="2" id="KW-1185">Reference proteome</keyword>